<dbReference type="AlphaFoldDB" id="A0A7J3X4L1"/>
<sequence length="103" mass="10693">MPAVDEALIVLAELALLAGLAALANQLWLSRPEPYPALVARAINATAPGAETVIVLPQPVNITTAYVSFGGERAAIPRLSAVSGDAVRYLLVYNASVRVVRGG</sequence>
<organism evidence="1">
    <name type="scientific">Thermofilum pendens</name>
    <dbReference type="NCBI Taxonomy" id="2269"/>
    <lineage>
        <taxon>Archaea</taxon>
        <taxon>Thermoproteota</taxon>
        <taxon>Thermoprotei</taxon>
        <taxon>Thermofilales</taxon>
        <taxon>Thermofilaceae</taxon>
        <taxon>Thermofilum</taxon>
    </lineage>
</organism>
<reference evidence="1" key="1">
    <citation type="journal article" date="2020" name="mSystems">
        <title>Genome- and Community-Level Interaction Insights into Carbon Utilization and Element Cycling Functions of Hydrothermarchaeota in Hydrothermal Sediment.</title>
        <authorList>
            <person name="Zhou Z."/>
            <person name="Liu Y."/>
            <person name="Xu W."/>
            <person name="Pan J."/>
            <person name="Luo Z.H."/>
            <person name="Li M."/>
        </authorList>
    </citation>
    <scope>NUCLEOTIDE SEQUENCE [LARGE SCALE GENOMIC DNA]</scope>
    <source>
        <strain evidence="1">SpSt-1125</strain>
    </source>
</reference>
<protein>
    <submittedName>
        <fullName evidence="1">Uncharacterized protein</fullName>
    </submittedName>
</protein>
<dbReference type="EMBL" id="DRZM01000004">
    <property type="protein sequence ID" value="HHP04133.1"/>
    <property type="molecule type" value="Genomic_DNA"/>
</dbReference>
<proteinExistence type="predicted"/>
<gene>
    <name evidence="1" type="ORF">ENM88_00085</name>
</gene>
<comment type="caution">
    <text evidence="1">The sequence shown here is derived from an EMBL/GenBank/DDBJ whole genome shotgun (WGS) entry which is preliminary data.</text>
</comment>
<evidence type="ECO:0000313" key="1">
    <source>
        <dbReference type="EMBL" id="HHP04133.1"/>
    </source>
</evidence>
<name>A0A7J3X4L1_THEPE</name>
<accession>A0A7J3X4L1</accession>